<accession>A0A660CIP8</accession>
<dbReference type="AlphaFoldDB" id="A0A660CIP8"/>
<dbReference type="OrthoDB" id="3636702at2"/>
<dbReference type="Proteomes" id="UP000317303">
    <property type="component" value="Unassembled WGS sequence"/>
</dbReference>
<sequence length="116" mass="12871">MTPLWQQAHTWLQETMRLAGVNARMGYELFATFRAAGLPDPEVGVGWKMRGAGDLPDYTWADIVCGALPLMEKLGVVTRDEVQPDTLGERLKADLRAHDGVMTIGPCLYAWTRKPA</sequence>
<name>A0A660CIP8_9PSEU</name>
<keyword evidence="2" id="KW-1185">Reference proteome</keyword>
<evidence type="ECO:0008006" key="3">
    <source>
        <dbReference type="Google" id="ProtNLM"/>
    </source>
</evidence>
<organism evidence="1 2">
    <name type="scientific">Prauserella rugosa</name>
    <dbReference type="NCBI Taxonomy" id="43354"/>
    <lineage>
        <taxon>Bacteria</taxon>
        <taxon>Bacillati</taxon>
        <taxon>Actinomycetota</taxon>
        <taxon>Actinomycetes</taxon>
        <taxon>Pseudonocardiales</taxon>
        <taxon>Pseudonocardiaceae</taxon>
        <taxon>Prauserella</taxon>
    </lineage>
</organism>
<reference evidence="1 2" key="1">
    <citation type="submission" date="2019-07" db="EMBL/GenBank/DDBJ databases">
        <title>R&amp;d 2014.</title>
        <authorList>
            <person name="Klenk H.-P."/>
        </authorList>
    </citation>
    <scope>NUCLEOTIDE SEQUENCE [LARGE SCALE GENOMIC DNA]</scope>
    <source>
        <strain evidence="1 2">DSM 43194</strain>
    </source>
</reference>
<gene>
    <name evidence="1" type="ORF">JD82_03574</name>
</gene>
<protein>
    <recommendedName>
        <fullName evidence="3">Methyltransferase</fullName>
    </recommendedName>
</protein>
<dbReference type="RefSeq" id="WP_030530197.1">
    <property type="nucleotide sequence ID" value="NZ_JOIJ01000001.1"/>
</dbReference>
<evidence type="ECO:0000313" key="2">
    <source>
        <dbReference type="Proteomes" id="UP000317303"/>
    </source>
</evidence>
<evidence type="ECO:0000313" key="1">
    <source>
        <dbReference type="EMBL" id="TWH21707.1"/>
    </source>
</evidence>
<comment type="caution">
    <text evidence="1">The sequence shown here is derived from an EMBL/GenBank/DDBJ whole genome shotgun (WGS) entry which is preliminary data.</text>
</comment>
<proteinExistence type="predicted"/>
<dbReference type="EMBL" id="VLJV01000001">
    <property type="protein sequence ID" value="TWH21707.1"/>
    <property type="molecule type" value="Genomic_DNA"/>
</dbReference>